<organism evidence="1 2">
    <name type="scientific">Austropuccinia psidii MF-1</name>
    <dbReference type="NCBI Taxonomy" id="1389203"/>
    <lineage>
        <taxon>Eukaryota</taxon>
        <taxon>Fungi</taxon>
        <taxon>Dikarya</taxon>
        <taxon>Basidiomycota</taxon>
        <taxon>Pucciniomycotina</taxon>
        <taxon>Pucciniomycetes</taxon>
        <taxon>Pucciniales</taxon>
        <taxon>Sphaerophragmiaceae</taxon>
        <taxon>Austropuccinia</taxon>
    </lineage>
</organism>
<gene>
    <name evidence="1" type="ORF">O181_104275</name>
</gene>
<protein>
    <submittedName>
        <fullName evidence="1">Uncharacterized protein</fullName>
    </submittedName>
</protein>
<dbReference type="Proteomes" id="UP000765509">
    <property type="component" value="Unassembled WGS sequence"/>
</dbReference>
<accession>A0A9Q3PKI8</accession>
<reference evidence="1" key="1">
    <citation type="submission" date="2021-03" db="EMBL/GenBank/DDBJ databases">
        <title>Draft genome sequence of rust myrtle Austropuccinia psidii MF-1, a brazilian biotype.</title>
        <authorList>
            <person name="Quecine M.C."/>
            <person name="Pachon D.M.R."/>
            <person name="Bonatelli M.L."/>
            <person name="Correr F.H."/>
            <person name="Franceschini L.M."/>
            <person name="Leite T.F."/>
            <person name="Margarido G.R.A."/>
            <person name="Almeida C.A."/>
            <person name="Ferrarezi J.A."/>
            <person name="Labate C.A."/>
        </authorList>
    </citation>
    <scope>NUCLEOTIDE SEQUENCE</scope>
    <source>
        <strain evidence="1">MF-1</strain>
    </source>
</reference>
<keyword evidence="2" id="KW-1185">Reference proteome</keyword>
<proteinExistence type="predicted"/>
<name>A0A9Q3PKI8_9BASI</name>
<dbReference type="OrthoDB" id="2509725at2759"/>
<evidence type="ECO:0000313" key="1">
    <source>
        <dbReference type="EMBL" id="MBW0564560.1"/>
    </source>
</evidence>
<dbReference type="EMBL" id="AVOT02075997">
    <property type="protein sequence ID" value="MBW0564560.1"/>
    <property type="molecule type" value="Genomic_DNA"/>
</dbReference>
<sequence>MLLMLQKDSEGIRDFSAYPHPLNKWVLSQFAMPLRSIPLDDANGSISVMAPNNVVIFKNKGALEYGLVKAIYSFHGPKNTRVIGIYIHQIHSLYKHPRYPPGHVGYCLALFGVVVGKICPETSLMIRSRDVVSLGAYRLFESGIFRAPSNGIMLCPFNCELSLF</sequence>
<dbReference type="AlphaFoldDB" id="A0A9Q3PKI8"/>
<comment type="caution">
    <text evidence="1">The sequence shown here is derived from an EMBL/GenBank/DDBJ whole genome shotgun (WGS) entry which is preliminary data.</text>
</comment>
<evidence type="ECO:0000313" key="2">
    <source>
        <dbReference type="Proteomes" id="UP000765509"/>
    </source>
</evidence>